<dbReference type="AlphaFoldDB" id="A0A813HYM6"/>
<feature type="domain" description="TERF2-interacting telomeric protein 1 Myb" evidence="8">
    <location>
        <begin position="146"/>
        <end position="199"/>
    </location>
</feature>
<evidence type="ECO:0000256" key="3">
    <source>
        <dbReference type="ARBA" id="ARBA00010467"/>
    </source>
</evidence>
<evidence type="ECO:0000256" key="7">
    <source>
        <dbReference type="SAM" id="MobiDB-lite"/>
    </source>
</evidence>
<evidence type="ECO:0000256" key="5">
    <source>
        <dbReference type="ARBA" id="ARBA00022895"/>
    </source>
</evidence>
<dbReference type="SUPFAM" id="SSF46689">
    <property type="entry name" value="Homeodomain-like"/>
    <property type="match status" value="1"/>
</dbReference>
<dbReference type="Proteomes" id="UP000654075">
    <property type="component" value="Unassembled WGS sequence"/>
</dbReference>
<dbReference type="PANTHER" id="PTHR16466:SF6">
    <property type="entry name" value="TELOMERIC REPEAT-BINDING FACTOR 2-INTERACTING PROTEIN 1"/>
    <property type="match status" value="1"/>
</dbReference>
<evidence type="ECO:0000313" key="11">
    <source>
        <dbReference type="Proteomes" id="UP000654075"/>
    </source>
</evidence>
<dbReference type="Pfam" id="PF08914">
    <property type="entry name" value="Myb_Rap1"/>
    <property type="match status" value="1"/>
</dbReference>
<evidence type="ECO:0000256" key="2">
    <source>
        <dbReference type="ARBA" id="ARBA00004574"/>
    </source>
</evidence>
<dbReference type="Gene3D" id="1.10.10.60">
    <property type="entry name" value="Homeodomain-like"/>
    <property type="match status" value="1"/>
</dbReference>
<feature type="compositionally biased region" description="Basic residues" evidence="7">
    <location>
        <begin position="255"/>
        <end position="264"/>
    </location>
</feature>
<dbReference type="EMBL" id="CAJNNV010033340">
    <property type="protein sequence ID" value="CAE8643354.1"/>
    <property type="molecule type" value="Genomic_DNA"/>
</dbReference>
<dbReference type="GO" id="GO:0070187">
    <property type="term" value="C:shelterin complex"/>
    <property type="evidence" value="ECO:0007669"/>
    <property type="project" value="TreeGrafter"/>
</dbReference>
<dbReference type="PANTHER" id="PTHR16466">
    <property type="entry name" value="TELOMERE REPEAT-BINDING FACTOR 2-INTERACTING PROTEIN 1"/>
    <property type="match status" value="1"/>
</dbReference>
<comment type="caution">
    <text evidence="10">The sequence shown here is derived from an EMBL/GenBank/DDBJ whole genome shotgun (WGS) entry which is preliminary data.</text>
</comment>
<dbReference type="GO" id="GO:0042162">
    <property type="term" value="F:telomeric DNA binding"/>
    <property type="evidence" value="ECO:0007669"/>
    <property type="project" value="TreeGrafter"/>
</dbReference>
<gene>
    <name evidence="10" type="ORF">PGLA1383_LOCUS57697</name>
</gene>
<proteinExistence type="inferred from homology"/>
<keyword evidence="11" id="KW-1185">Reference proteome</keyword>
<feature type="compositionally biased region" description="Acidic residues" evidence="7">
    <location>
        <begin position="237"/>
        <end position="246"/>
    </location>
</feature>
<name>A0A813HYM6_POLGL</name>
<comment type="similarity">
    <text evidence="3">Belongs to the RAP1 family.</text>
</comment>
<evidence type="ECO:0000259" key="8">
    <source>
        <dbReference type="Pfam" id="PF08914"/>
    </source>
</evidence>
<keyword evidence="4" id="KW-0158">Chromosome</keyword>
<keyword evidence="6" id="KW-0539">Nucleus</keyword>
<protein>
    <recommendedName>
        <fullName evidence="12">Telomeric repeat-binding factor 2-interacting protein 1</fullName>
    </recommendedName>
</protein>
<sequence>MASASVRCRGKQQASCSSLPQRLFVGPDGPMVFYVPPCSSRQRLRSLIEAGGGAITELPGGDEVLHIFPEGSSVKRLQGRCAVRARFVEQSSEEKQLLSWRNFAVGDLPGPGVGPPEPQPPQVQPVQAAASANAGWHGSKGGRLQYMAEDDAAMAQWVRKNQNLRESGRQIWERAEKAGVTKHTWQSMQNRWRRRAHERKPPIKVALGLCPAPAAGRAPRSSSSSGADESGQRTGLEDIEEIEEVDSPVKERPPAKRPRVRSPGHARAAAPAVASAAVVPPAVVPPAATAASAAVVPPAAAATTATTATMSTITAAATVVPPAATTAAAPRLPRASRASQAAPEQA</sequence>
<evidence type="ECO:0000256" key="4">
    <source>
        <dbReference type="ARBA" id="ARBA00022454"/>
    </source>
</evidence>
<dbReference type="Pfam" id="PF16589">
    <property type="entry name" value="BRCT_2"/>
    <property type="match status" value="1"/>
</dbReference>
<dbReference type="CDD" id="cd11655">
    <property type="entry name" value="rap1_myb-like"/>
    <property type="match status" value="1"/>
</dbReference>
<accession>A0A813HYM6</accession>
<dbReference type="InterPro" id="IPR009057">
    <property type="entry name" value="Homeodomain-like_sf"/>
</dbReference>
<evidence type="ECO:0008006" key="12">
    <source>
        <dbReference type="Google" id="ProtNLM"/>
    </source>
</evidence>
<keyword evidence="5" id="KW-0779">Telomere</keyword>
<dbReference type="GO" id="GO:0031848">
    <property type="term" value="P:protection from non-homologous end joining at telomere"/>
    <property type="evidence" value="ECO:0007669"/>
    <property type="project" value="TreeGrafter"/>
</dbReference>
<reference evidence="10" key="1">
    <citation type="submission" date="2021-02" db="EMBL/GenBank/DDBJ databases">
        <authorList>
            <person name="Dougan E. K."/>
            <person name="Rhodes N."/>
            <person name="Thang M."/>
            <person name="Chan C."/>
        </authorList>
    </citation>
    <scope>NUCLEOTIDE SEQUENCE</scope>
</reference>
<dbReference type="InterPro" id="IPR015010">
    <property type="entry name" value="TERF2IP_Myb"/>
</dbReference>
<feature type="compositionally biased region" description="Low complexity" evidence="7">
    <location>
        <begin position="211"/>
        <end position="227"/>
    </location>
</feature>
<dbReference type="OrthoDB" id="435460at2759"/>
<organism evidence="10 11">
    <name type="scientific">Polarella glacialis</name>
    <name type="common">Dinoflagellate</name>
    <dbReference type="NCBI Taxonomy" id="89957"/>
    <lineage>
        <taxon>Eukaryota</taxon>
        <taxon>Sar</taxon>
        <taxon>Alveolata</taxon>
        <taxon>Dinophyceae</taxon>
        <taxon>Suessiales</taxon>
        <taxon>Suessiaceae</taxon>
        <taxon>Polarella</taxon>
    </lineage>
</organism>
<dbReference type="InterPro" id="IPR039595">
    <property type="entry name" value="TE2IP/Rap1"/>
</dbReference>
<dbReference type="InterPro" id="IPR001357">
    <property type="entry name" value="BRCT_dom"/>
</dbReference>
<evidence type="ECO:0000259" key="9">
    <source>
        <dbReference type="Pfam" id="PF16589"/>
    </source>
</evidence>
<feature type="region of interest" description="Disordered" evidence="7">
    <location>
        <begin position="182"/>
        <end position="273"/>
    </location>
</feature>
<feature type="non-terminal residue" evidence="10">
    <location>
        <position position="346"/>
    </location>
</feature>
<evidence type="ECO:0000256" key="1">
    <source>
        <dbReference type="ARBA" id="ARBA00004123"/>
    </source>
</evidence>
<feature type="region of interest" description="Disordered" evidence="7">
    <location>
        <begin position="324"/>
        <end position="346"/>
    </location>
</feature>
<evidence type="ECO:0000313" key="10">
    <source>
        <dbReference type="EMBL" id="CAE8643354.1"/>
    </source>
</evidence>
<evidence type="ECO:0000256" key="6">
    <source>
        <dbReference type="ARBA" id="ARBA00023242"/>
    </source>
</evidence>
<feature type="domain" description="BRCT" evidence="9">
    <location>
        <begin position="23"/>
        <end position="103"/>
    </location>
</feature>
<dbReference type="GO" id="GO:0010833">
    <property type="term" value="P:telomere maintenance via telomere lengthening"/>
    <property type="evidence" value="ECO:0007669"/>
    <property type="project" value="TreeGrafter"/>
</dbReference>
<comment type="subcellular location">
    <subcellularLocation>
        <location evidence="2">Chromosome</location>
        <location evidence="2">Telomere</location>
    </subcellularLocation>
    <subcellularLocation>
        <location evidence="1">Nucleus</location>
    </subcellularLocation>
</comment>